<sequence>MAMEPIAEGERWAYRKGSLPFEEATVLKVVSQSGHRKVRVQFEDGPNAGEVEWVGRPYLKAKWAERQAFVDREQRWAKAKSGRWGVPLGLLSAAALVITETMEDALARDRDHGILQTNDAPLLCELMQITESKLFLEGGFEEQGVTYLPWPAMKTVAMAKCQVHPEAVLDMIERDVESWSDSAEEFGYYKPMKSRQVIDLEKPWPEYETQKVAWDIVRSWCGESAQAQWSTLSRARADNARLSEILGRALDALERAGDERGANSLRKEAGRAFGKTPDWIKSLKL</sequence>
<dbReference type="PATRIC" id="fig|656366.3.peg.1046"/>
<dbReference type="AlphaFoldDB" id="A0A0M4QEQ0"/>
<proteinExistence type="predicted"/>
<evidence type="ECO:0000313" key="1">
    <source>
        <dbReference type="EMBL" id="ALE91804.1"/>
    </source>
</evidence>
<dbReference type="EMBL" id="CP012677">
    <property type="protein sequence ID" value="ALE91804.1"/>
    <property type="molecule type" value="Genomic_DNA"/>
</dbReference>
<dbReference type="OrthoDB" id="1822491at2"/>
<dbReference type="RefSeq" id="WP_062006127.1">
    <property type="nucleotide sequence ID" value="NZ_CP012677.1"/>
</dbReference>
<reference evidence="2" key="1">
    <citation type="submission" date="2015-09" db="EMBL/GenBank/DDBJ databases">
        <title>Complete genome of Arthrobacter alpinus strain R3.8.</title>
        <authorList>
            <person name="See-Too W.S."/>
            <person name="Chan K.G."/>
        </authorList>
    </citation>
    <scope>NUCLEOTIDE SEQUENCE [LARGE SCALE GENOMIC DNA]</scope>
    <source>
        <strain evidence="2">R3.8</strain>
    </source>
</reference>
<dbReference type="Proteomes" id="UP000062833">
    <property type="component" value="Chromosome"/>
</dbReference>
<accession>A0A0M4QEQ0</accession>
<dbReference type="KEGG" id="aaq:AOC05_04855"/>
<evidence type="ECO:0000313" key="2">
    <source>
        <dbReference type="Proteomes" id="UP000062833"/>
    </source>
</evidence>
<gene>
    <name evidence="1" type="ORF">AOC05_04855</name>
</gene>
<keyword evidence="2" id="KW-1185">Reference proteome</keyword>
<name>A0A0M4QEQ0_9MICC</name>
<protein>
    <submittedName>
        <fullName evidence="1">Uncharacterized protein</fullName>
    </submittedName>
</protein>
<organism evidence="1 2">
    <name type="scientific">Arthrobacter alpinus</name>
    <dbReference type="NCBI Taxonomy" id="656366"/>
    <lineage>
        <taxon>Bacteria</taxon>
        <taxon>Bacillati</taxon>
        <taxon>Actinomycetota</taxon>
        <taxon>Actinomycetes</taxon>
        <taxon>Micrococcales</taxon>
        <taxon>Micrococcaceae</taxon>
        <taxon>Arthrobacter</taxon>
    </lineage>
</organism>